<dbReference type="EMBL" id="PFPI01000003">
    <property type="protein sequence ID" value="PIZ94054.1"/>
    <property type="molecule type" value="Genomic_DNA"/>
</dbReference>
<name>A0A2M7V620_9BACT</name>
<dbReference type="SUPFAM" id="SSF143011">
    <property type="entry name" value="RelE-like"/>
    <property type="match status" value="1"/>
</dbReference>
<evidence type="ECO:0000313" key="1">
    <source>
        <dbReference type="EMBL" id="PIZ94054.1"/>
    </source>
</evidence>
<proteinExistence type="predicted"/>
<dbReference type="Gene3D" id="3.30.2310.20">
    <property type="entry name" value="RelE-like"/>
    <property type="match status" value="1"/>
</dbReference>
<dbReference type="AlphaFoldDB" id="A0A2M7V620"/>
<sequence>MDKMLKFLRKLSKKELKKMLQVIDDIERGNISHLDVKRLSGHTNIFRVRVGDIRILYIRSKTEYRLVRIERRSDTTYNL</sequence>
<evidence type="ECO:0000313" key="2">
    <source>
        <dbReference type="Proteomes" id="UP000230078"/>
    </source>
</evidence>
<dbReference type="InterPro" id="IPR035093">
    <property type="entry name" value="RelE/ParE_toxin_dom_sf"/>
</dbReference>
<reference evidence="2" key="1">
    <citation type="submission" date="2017-09" db="EMBL/GenBank/DDBJ databases">
        <title>Depth-based differentiation of microbial function through sediment-hosted aquifers and enrichment of novel symbionts in the deep terrestrial subsurface.</title>
        <authorList>
            <person name="Probst A.J."/>
            <person name="Ladd B."/>
            <person name="Jarett J.K."/>
            <person name="Geller-Mcgrath D.E."/>
            <person name="Sieber C.M.K."/>
            <person name="Emerson J.B."/>
            <person name="Anantharaman K."/>
            <person name="Thomas B.C."/>
            <person name="Malmstrom R."/>
            <person name="Stieglmeier M."/>
            <person name="Klingl A."/>
            <person name="Woyke T."/>
            <person name="Ryan C.M."/>
            <person name="Banfield J.F."/>
        </authorList>
    </citation>
    <scope>NUCLEOTIDE SEQUENCE [LARGE SCALE GENOMIC DNA]</scope>
</reference>
<evidence type="ECO:0008006" key="3">
    <source>
        <dbReference type="Google" id="ProtNLM"/>
    </source>
</evidence>
<gene>
    <name evidence="1" type="ORF">COX83_00275</name>
</gene>
<dbReference type="Proteomes" id="UP000230078">
    <property type="component" value="Unassembled WGS sequence"/>
</dbReference>
<organism evidence="1 2">
    <name type="scientific">Candidatus Magasanikbacteria bacterium CG_4_10_14_0_2_um_filter_41_31</name>
    <dbReference type="NCBI Taxonomy" id="1974639"/>
    <lineage>
        <taxon>Bacteria</taxon>
        <taxon>Candidatus Magasanikiibacteriota</taxon>
    </lineage>
</organism>
<accession>A0A2M7V620</accession>
<comment type="caution">
    <text evidence="1">The sequence shown here is derived from an EMBL/GenBank/DDBJ whole genome shotgun (WGS) entry which is preliminary data.</text>
</comment>
<protein>
    <recommendedName>
        <fullName evidence="3">Type II toxin-antitoxin system RelE/ParE family toxin</fullName>
    </recommendedName>
</protein>